<accession>A0ACB9YUZ2</accession>
<sequence length="260" mass="28863">MENTNNSFVEYPNTHPRVGEGSGYQTTRDGTAVELQDEEASSSSYPDPLLFVDAYEWTANNLPIGISFDSEYRIPTPEFMRGWTYEPPEEIQEENQVTYMGSRGTGYVAQLVDPSDANGNAEGLRRSGRHAIASRTPFPNDRPPWAMLATDFRSISAIPGDVMLWCPGCTRALPREGFRMAFMDQNPVETCIICRKGQAVLPDGLLICWSDYKGCGRLLPAGNFSGSHTHDTFTGVFCHDCRAFGHSRARLEGRYVKTGA</sequence>
<dbReference type="Proteomes" id="UP001497700">
    <property type="component" value="Unassembled WGS sequence"/>
</dbReference>
<name>A0ACB9YUZ2_9PEZI</name>
<protein>
    <submittedName>
        <fullName evidence="1">Uncharacterized protein</fullName>
    </submittedName>
</protein>
<evidence type="ECO:0000313" key="2">
    <source>
        <dbReference type="Proteomes" id="UP001497700"/>
    </source>
</evidence>
<reference evidence="1 2" key="1">
    <citation type="journal article" date="2022" name="New Phytol.">
        <title>Ecological generalism drives hyperdiversity of secondary metabolite gene clusters in xylarialean endophytes.</title>
        <authorList>
            <person name="Franco M.E.E."/>
            <person name="Wisecaver J.H."/>
            <person name="Arnold A.E."/>
            <person name="Ju Y.M."/>
            <person name="Slot J.C."/>
            <person name="Ahrendt S."/>
            <person name="Moore L.P."/>
            <person name="Eastman K.E."/>
            <person name="Scott K."/>
            <person name="Konkel Z."/>
            <person name="Mondo S.J."/>
            <person name="Kuo A."/>
            <person name="Hayes R.D."/>
            <person name="Haridas S."/>
            <person name="Andreopoulos B."/>
            <person name="Riley R."/>
            <person name="LaButti K."/>
            <person name="Pangilinan J."/>
            <person name="Lipzen A."/>
            <person name="Amirebrahimi M."/>
            <person name="Yan J."/>
            <person name="Adam C."/>
            <person name="Keymanesh K."/>
            <person name="Ng V."/>
            <person name="Louie K."/>
            <person name="Northen T."/>
            <person name="Drula E."/>
            <person name="Henrissat B."/>
            <person name="Hsieh H.M."/>
            <person name="Youens-Clark K."/>
            <person name="Lutzoni F."/>
            <person name="Miadlikowska J."/>
            <person name="Eastwood D.C."/>
            <person name="Hamelin R.C."/>
            <person name="Grigoriev I.V."/>
            <person name="U'Ren J.M."/>
        </authorList>
    </citation>
    <scope>NUCLEOTIDE SEQUENCE [LARGE SCALE GENOMIC DNA]</scope>
    <source>
        <strain evidence="1 2">CBS 119005</strain>
    </source>
</reference>
<comment type="caution">
    <text evidence="1">The sequence shown here is derived from an EMBL/GenBank/DDBJ whole genome shotgun (WGS) entry which is preliminary data.</text>
</comment>
<keyword evidence="2" id="KW-1185">Reference proteome</keyword>
<dbReference type="EMBL" id="MU393517">
    <property type="protein sequence ID" value="KAI4862815.1"/>
    <property type="molecule type" value="Genomic_DNA"/>
</dbReference>
<proteinExistence type="predicted"/>
<evidence type="ECO:0000313" key="1">
    <source>
        <dbReference type="EMBL" id="KAI4862815.1"/>
    </source>
</evidence>
<organism evidence="1 2">
    <name type="scientific">Hypoxylon rubiginosum</name>
    <dbReference type="NCBI Taxonomy" id="110542"/>
    <lineage>
        <taxon>Eukaryota</taxon>
        <taxon>Fungi</taxon>
        <taxon>Dikarya</taxon>
        <taxon>Ascomycota</taxon>
        <taxon>Pezizomycotina</taxon>
        <taxon>Sordariomycetes</taxon>
        <taxon>Xylariomycetidae</taxon>
        <taxon>Xylariales</taxon>
        <taxon>Hypoxylaceae</taxon>
        <taxon>Hypoxylon</taxon>
    </lineage>
</organism>
<gene>
    <name evidence="1" type="ORF">F4820DRAFT_450551</name>
</gene>